<evidence type="ECO:0000313" key="2">
    <source>
        <dbReference type="EMBL" id="CAE7474597.1"/>
    </source>
</evidence>
<evidence type="ECO:0000313" key="3">
    <source>
        <dbReference type="Proteomes" id="UP000649617"/>
    </source>
</evidence>
<evidence type="ECO:0000256" key="1">
    <source>
        <dbReference type="SAM" id="Phobius"/>
    </source>
</evidence>
<protein>
    <submittedName>
        <fullName evidence="2">ANK1 protein</fullName>
    </submittedName>
</protein>
<dbReference type="OrthoDB" id="430019at2759"/>
<gene>
    <name evidence="2" type="primary">ANK1</name>
    <name evidence="2" type="ORF">SPIL2461_LOCUS12056</name>
</gene>
<reference evidence="2" key="1">
    <citation type="submission" date="2021-02" db="EMBL/GenBank/DDBJ databases">
        <authorList>
            <person name="Dougan E. K."/>
            <person name="Rhodes N."/>
            <person name="Thang M."/>
            <person name="Chan C."/>
        </authorList>
    </citation>
    <scope>NUCLEOTIDE SEQUENCE</scope>
</reference>
<dbReference type="Proteomes" id="UP000649617">
    <property type="component" value="Unassembled WGS sequence"/>
</dbReference>
<keyword evidence="3" id="KW-1185">Reference proteome</keyword>
<feature type="transmembrane region" description="Helical" evidence="1">
    <location>
        <begin position="49"/>
        <end position="65"/>
    </location>
</feature>
<dbReference type="AlphaFoldDB" id="A0A812SAD9"/>
<feature type="transmembrane region" description="Helical" evidence="1">
    <location>
        <begin position="24"/>
        <end position="43"/>
    </location>
</feature>
<feature type="transmembrane region" description="Helical" evidence="1">
    <location>
        <begin position="112"/>
        <end position="134"/>
    </location>
</feature>
<keyword evidence="1" id="KW-0472">Membrane</keyword>
<keyword evidence="1" id="KW-1133">Transmembrane helix</keyword>
<comment type="caution">
    <text evidence="2">The sequence shown here is derived from an EMBL/GenBank/DDBJ whole genome shotgun (WGS) entry which is preliminary data.</text>
</comment>
<dbReference type="EMBL" id="CAJNIZ010024180">
    <property type="protein sequence ID" value="CAE7474597.1"/>
    <property type="molecule type" value="Genomic_DNA"/>
</dbReference>
<sequence>MCTCCDAIQVEVCSRGLATVVTKAHYYCIVTLFKNCILAFVPVIFQRGVAFQSCLLGFSIVLFMMHQQQVQPWKSNIANQLDGICSAALLSLLLCGTLATPTNLSIVKDLQIAGTAVVCLLGVFLIGGLGYSLYRLCVPGKHYKWFICHHKADASAQARLLKMLLQAG</sequence>
<name>A0A812SAD9_SYMPI</name>
<accession>A0A812SAD9</accession>
<organism evidence="2 3">
    <name type="scientific">Symbiodinium pilosum</name>
    <name type="common">Dinoflagellate</name>
    <dbReference type="NCBI Taxonomy" id="2952"/>
    <lineage>
        <taxon>Eukaryota</taxon>
        <taxon>Sar</taxon>
        <taxon>Alveolata</taxon>
        <taxon>Dinophyceae</taxon>
        <taxon>Suessiales</taxon>
        <taxon>Symbiodiniaceae</taxon>
        <taxon>Symbiodinium</taxon>
    </lineage>
</organism>
<keyword evidence="1" id="KW-0812">Transmembrane</keyword>
<feature type="transmembrane region" description="Helical" evidence="1">
    <location>
        <begin position="77"/>
        <end position="100"/>
    </location>
</feature>
<proteinExistence type="predicted"/>